<dbReference type="Gene3D" id="3.40.50.150">
    <property type="entry name" value="Vaccinia Virus protein VP39"/>
    <property type="match status" value="1"/>
</dbReference>
<organism evidence="5 6">
    <name type="scientific">Senegalimassilia faecalis</name>
    <dbReference type="NCBI Taxonomy" id="2509433"/>
    <lineage>
        <taxon>Bacteria</taxon>
        <taxon>Bacillati</taxon>
        <taxon>Actinomycetota</taxon>
        <taxon>Coriobacteriia</taxon>
        <taxon>Coriobacteriales</taxon>
        <taxon>Coriobacteriaceae</taxon>
        <taxon>Senegalimassilia</taxon>
    </lineage>
</organism>
<gene>
    <name evidence="5" type="ORF">ET524_09540</name>
</gene>
<dbReference type="SUPFAM" id="SSF53335">
    <property type="entry name" value="S-adenosyl-L-methionine-dependent methyltransferases"/>
    <property type="match status" value="1"/>
</dbReference>
<evidence type="ECO:0000256" key="1">
    <source>
        <dbReference type="ARBA" id="ARBA00008361"/>
    </source>
</evidence>
<dbReference type="AlphaFoldDB" id="A0A4Q2K2K0"/>
<dbReference type="GO" id="GO:0032259">
    <property type="term" value="P:methylation"/>
    <property type="evidence" value="ECO:0007669"/>
    <property type="project" value="UniProtKB-KW"/>
</dbReference>
<evidence type="ECO:0000256" key="3">
    <source>
        <dbReference type="ARBA" id="ARBA00022679"/>
    </source>
</evidence>
<dbReference type="InterPro" id="IPR051052">
    <property type="entry name" value="Diverse_substrate_MTase"/>
</dbReference>
<dbReference type="Proteomes" id="UP000293345">
    <property type="component" value="Unassembled WGS sequence"/>
</dbReference>
<reference evidence="5 6" key="1">
    <citation type="submission" date="2019-01" db="EMBL/GenBank/DDBJ databases">
        <title>Senegalimassilia sp. nov. KGMB04484 isolated human feces.</title>
        <authorList>
            <person name="Han K.-I."/>
            <person name="Kim J.-S."/>
            <person name="Lee K.C."/>
            <person name="Suh M.K."/>
            <person name="Eom M.K."/>
            <person name="Lee J.H."/>
            <person name="Park S.-H."/>
            <person name="Kang S.W."/>
            <person name="Park J.-E."/>
            <person name="Oh B.S."/>
            <person name="Yu S.Y."/>
            <person name="Choi S.-H."/>
            <person name="Lee D.H."/>
            <person name="Yoon H."/>
            <person name="Kim B.-Y."/>
            <person name="Lee J.H."/>
            <person name="Lee J.-S."/>
        </authorList>
    </citation>
    <scope>NUCLEOTIDE SEQUENCE [LARGE SCALE GENOMIC DNA]</scope>
    <source>
        <strain evidence="5 6">KGMB04484</strain>
    </source>
</reference>
<dbReference type="CDD" id="cd02440">
    <property type="entry name" value="AdoMet_MTases"/>
    <property type="match status" value="1"/>
</dbReference>
<dbReference type="PANTHER" id="PTHR44942:SF4">
    <property type="entry name" value="METHYLTRANSFERASE TYPE 11 DOMAIN-CONTAINING PROTEIN"/>
    <property type="match status" value="1"/>
</dbReference>
<dbReference type="InterPro" id="IPR013216">
    <property type="entry name" value="Methyltransf_11"/>
</dbReference>
<name>A0A4Q2K2K0_9ACTN</name>
<dbReference type="PANTHER" id="PTHR44942">
    <property type="entry name" value="METHYLTRANSF_11 DOMAIN-CONTAINING PROTEIN"/>
    <property type="match status" value="1"/>
</dbReference>
<dbReference type="Pfam" id="PF08241">
    <property type="entry name" value="Methyltransf_11"/>
    <property type="match status" value="1"/>
</dbReference>
<feature type="domain" description="Methyltransferase type 11" evidence="4">
    <location>
        <begin position="75"/>
        <end position="172"/>
    </location>
</feature>
<sequence length="277" mass="31465">MSYRVRDDSAADAASRIDRIVRYWNRRSQTYSNGVVTEFGSANYAEWRTILNSHIAQISMQNSKREHGAAELAALDLGCGPGFFCTLLSSLGCKVIGMDFSEKMIEQARTNVATYGVPERVSFRIGDASHTDFPNESFDLIVMRNVTWLMQDPLAAFKEWHRILRPGGRLVFFDANWYRYLVDEETDSERRCDQADPAKLGWADNTKATQDEEAECEAIARELPMTAKLRPKWDVHALKNAGFKEAQSDVNVWRKVWTPGEQAFYASSPLFMVAAQK</sequence>
<proteinExistence type="inferred from homology"/>
<dbReference type="GO" id="GO:0008757">
    <property type="term" value="F:S-adenosylmethionine-dependent methyltransferase activity"/>
    <property type="evidence" value="ECO:0007669"/>
    <property type="project" value="InterPro"/>
</dbReference>
<evidence type="ECO:0000259" key="4">
    <source>
        <dbReference type="Pfam" id="PF08241"/>
    </source>
</evidence>
<comment type="caution">
    <text evidence="5">The sequence shown here is derived from an EMBL/GenBank/DDBJ whole genome shotgun (WGS) entry which is preliminary data.</text>
</comment>
<accession>A0A4Q2K2K0</accession>
<comment type="similarity">
    <text evidence="1">Belongs to the methyltransferase superfamily.</text>
</comment>
<dbReference type="OrthoDB" id="9810247at2"/>
<keyword evidence="3 5" id="KW-0808">Transferase</keyword>
<keyword evidence="2 5" id="KW-0489">Methyltransferase</keyword>
<keyword evidence="6" id="KW-1185">Reference proteome</keyword>
<dbReference type="RefSeq" id="WP_129425333.1">
    <property type="nucleotide sequence ID" value="NZ_SDPW01000001.1"/>
</dbReference>
<evidence type="ECO:0000313" key="6">
    <source>
        <dbReference type="Proteomes" id="UP000293345"/>
    </source>
</evidence>
<evidence type="ECO:0000256" key="2">
    <source>
        <dbReference type="ARBA" id="ARBA00022603"/>
    </source>
</evidence>
<evidence type="ECO:0000313" key="5">
    <source>
        <dbReference type="EMBL" id="RXZ54698.1"/>
    </source>
</evidence>
<dbReference type="EMBL" id="SDPW01000001">
    <property type="protein sequence ID" value="RXZ54698.1"/>
    <property type="molecule type" value="Genomic_DNA"/>
</dbReference>
<dbReference type="InterPro" id="IPR029063">
    <property type="entry name" value="SAM-dependent_MTases_sf"/>
</dbReference>
<protein>
    <submittedName>
        <fullName evidence="5">Class I SAM-dependent methyltransferase</fullName>
    </submittedName>
</protein>